<accession>I2B6H1</accession>
<dbReference type="KEGG" id="ebt:EBL_c10150"/>
<dbReference type="EMBL" id="CP001560">
    <property type="protein sequence ID" value="AFJ46125.1"/>
    <property type="molecule type" value="Genomic_DNA"/>
</dbReference>
<dbReference type="AlphaFoldDB" id="I2B6H1"/>
<evidence type="ECO:0000313" key="2">
    <source>
        <dbReference type="Proteomes" id="UP000001955"/>
    </source>
</evidence>
<dbReference type="STRING" id="630626.EBL_c10150"/>
<gene>
    <name evidence="1" type="ordered locus">EBL_c10150</name>
</gene>
<dbReference type="Proteomes" id="UP000001955">
    <property type="component" value="Chromosome"/>
</dbReference>
<evidence type="ECO:0000313" key="1">
    <source>
        <dbReference type="EMBL" id="AFJ46125.1"/>
    </source>
</evidence>
<sequence>MIIMRFIHRLTKQPNVKDKNHLQDNVKQIRCI</sequence>
<protein>
    <submittedName>
        <fullName evidence="1">Uncharacterized protein</fullName>
    </submittedName>
</protein>
<proteinExistence type="predicted"/>
<name>I2B6H1_SHIBC</name>
<dbReference type="HOGENOM" id="CLU_3391333_0_0_6"/>
<reference evidence="1 2" key="1">
    <citation type="journal article" date="2012" name="J. Bacteriol.">
        <title>Complete genome sequence of the B12-producing Shimwellia blattae strain DSM 4481, isolated from a cockroach.</title>
        <authorList>
            <person name="Brzuszkiewicz E."/>
            <person name="Waschkowitz T."/>
            <person name="Wiezer A."/>
            <person name="Daniel R."/>
        </authorList>
    </citation>
    <scope>NUCLEOTIDE SEQUENCE [LARGE SCALE GENOMIC DNA]</scope>
    <source>
        <strain evidence="2">ATCC 29907 / DSM 4481 / JCM 1650 / NBRC 105725 / CDC 9005-74</strain>
    </source>
</reference>
<organism evidence="1 2">
    <name type="scientific">Shimwellia blattae (strain ATCC 29907 / DSM 4481 / JCM 1650 / NBRC 105725 / CDC 9005-74)</name>
    <name type="common">Escherichia blattae</name>
    <dbReference type="NCBI Taxonomy" id="630626"/>
    <lineage>
        <taxon>Bacteria</taxon>
        <taxon>Pseudomonadati</taxon>
        <taxon>Pseudomonadota</taxon>
        <taxon>Gammaproteobacteria</taxon>
        <taxon>Enterobacterales</taxon>
        <taxon>Enterobacteriaceae</taxon>
        <taxon>Shimwellia</taxon>
    </lineage>
</organism>
<keyword evidence="2" id="KW-1185">Reference proteome</keyword>